<dbReference type="AlphaFoldDB" id="A0A841SVQ2"/>
<dbReference type="SUPFAM" id="SSF55729">
    <property type="entry name" value="Acyl-CoA N-acyltransferases (Nat)"/>
    <property type="match status" value="1"/>
</dbReference>
<dbReference type="GO" id="GO:0016747">
    <property type="term" value="F:acyltransferase activity, transferring groups other than amino-acyl groups"/>
    <property type="evidence" value="ECO:0007669"/>
    <property type="project" value="InterPro"/>
</dbReference>
<keyword evidence="3" id="KW-1185">Reference proteome</keyword>
<dbReference type="PROSITE" id="PS51186">
    <property type="entry name" value="GNAT"/>
    <property type="match status" value="1"/>
</dbReference>
<dbReference type="EMBL" id="JACJVQ010000006">
    <property type="protein sequence ID" value="MBB6634165.1"/>
    <property type="molecule type" value="Genomic_DNA"/>
</dbReference>
<organism evidence="2 3">
    <name type="scientific">Cohnella thailandensis</name>
    <dbReference type="NCBI Taxonomy" id="557557"/>
    <lineage>
        <taxon>Bacteria</taxon>
        <taxon>Bacillati</taxon>
        <taxon>Bacillota</taxon>
        <taxon>Bacilli</taxon>
        <taxon>Bacillales</taxon>
        <taxon>Paenibacillaceae</taxon>
        <taxon>Cohnella</taxon>
    </lineage>
</organism>
<comment type="caution">
    <text evidence="2">The sequence shown here is derived from an EMBL/GenBank/DDBJ whole genome shotgun (WGS) entry which is preliminary data.</text>
</comment>
<keyword evidence="2" id="KW-0808">Transferase</keyword>
<gene>
    <name evidence="2" type="ORF">H7B67_08595</name>
</gene>
<evidence type="ECO:0000313" key="3">
    <source>
        <dbReference type="Proteomes" id="UP000535838"/>
    </source>
</evidence>
<evidence type="ECO:0000259" key="1">
    <source>
        <dbReference type="PROSITE" id="PS51186"/>
    </source>
</evidence>
<dbReference type="InterPro" id="IPR000182">
    <property type="entry name" value="GNAT_dom"/>
</dbReference>
<dbReference type="Gene3D" id="3.40.630.30">
    <property type="match status" value="1"/>
</dbReference>
<dbReference type="RefSeq" id="WP_185119397.1">
    <property type="nucleotide sequence ID" value="NZ_JACJVQ010000006.1"/>
</dbReference>
<name>A0A841SVQ2_9BACL</name>
<dbReference type="InterPro" id="IPR016181">
    <property type="entry name" value="Acyl_CoA_acyltransferase"/>
</dbReference>
<feature type="domain" description="N-acetyltransferase" evidence="1">
    <location>
        <begin position="126"/>
        <end position="260"/>
    </location>
</feature>
<evidence type="ECO:0000313" key="2">
    <source>
        <dbReference type="EMBL" id="MBB6634165.1"/>
    </source>
</evidence>
<proteinExistence type="predicted"/>
<dbReference type="CDD" id="cd04301">
    <property type="entry name" value="NAT_SF"/>
    <property type="match status" value="1"/>
</dbReference>
<reference evidence="2 3" key="1">
    <citation type="submission" date="2020-08" db="EMBL/GenBank/DDBJ databases">
        <title>Cohnella phylogeny.</title>
        <authorList>
            <person name="Dunlap C."/>
        </authorList>
    </citation>
    <scope>NUCLEOTIDE SEQUENCE [LARGE SCALE GENOMIC DNA]</scope>
    <source>
        <strain evidence="2 3">DSM 25241</strain>
    </source>
</reference>
<dbReference type="Proteomes" id="UP000535838">
    <property type="component" value="Unassembled WGS sequence"/>
</dbReference>
<accession>A0A841SVQ2</accession>
<protein>
    <submittedName>
        <fullName evidence="2">GNAT family N-acetyltransferase</fullName>
    </submittedName>
</protein>
<sequence>MKPLQYLNQIEKIEVELTKLNANRSLVPVRRKLEVFQIGDTTLLRDQTDPASDYYNRIKGFGPQDLQGLDNMLSYYYNGAPSFDMSPNHMTEEVTRALSERGFLPVGQLVFMFINPSDEINRTSAFAIERVTEKSAEEFIRWIGLSKEGMEINDEMIARSKAFFYNPNFINYMLRIEDNPAAMGSLFLNGQEGYIANDYTFSNYRGRGCQLALLRQRLSDAARLGIKTVYTDVEFGSISHGNMAKVGFKTAFLNTIWMKR</sequence>